<feature type="transmembrane region" description="Helical" evidence="6">
    <location>
        <begin position="147"/>
        <end position="171"/>
    </location>
</feature>
<gene>
    <name evidence="7" type="ORF">BpHYR1_005709</name>
</gene>
<dbReference type="AlphaFoldDB" id="A0A3M7PAK1"/>
<dbReference type="STRING" id="10195.A0A3M7PAK1"/>
<feature type="transmembrane region" description="Helical" evidence="6">
    <location>
        <begin position="428"/>
        <end position="445"/>
    </location>
</feature>
<dbReference type="InterPro" id="IPR051951">
    <property type="entry name" value="UNC-93_regulatory"/>
</dbReference>
<evidence type="ECO:0000313" key="8">
    <source>
        <dbReference type="Proteomes" id="UP000276133"/>
    </source>
</evidence>
<dbReference type="PANTHER" id="PTHR19444:SF13">
    <property type="entry name" value="PROTEIN UNC-93 HOMOLOG A"/>
    <property type="match status" value="1"/>
</dbReference>
<dbReference type="InterPro" id="IPR036259">
    <property type="entry name" value="MFS_trans_sf"/>
</dbReference>
<comment type="similarity">
    <text evidence="2">Belongs to the unc-93 family.</text>
</comment>
<feature type="transmembrane region" description="Helical" evidence="6">
    <location>
        <begin position="333"/>
        <end position="357"/>
    </location>
</feature>
<dbReference type="InterPro" id="IPR010291">
    <property type="entry name" value="Ion_channel_UNC-93"/>
</dbReference>
<proteinExistence type="inferred from homology"/>
<dbReference type="Pfam" id="PF05978">
    <property type="entry name" value="UNC-93"/>
    <property type="match status" value="1"/>
</dbReference>
<evidence type="ECO:0000256" key="3">
    <source>
        <dbReference type="ARBA" id="ARBA00022692"/>
    </source>
</evidence>
<dbReference type="SUPFAM" id="SSF103473">
    <property type="entry name" value="MFS general substrate transporter"/>
    <property type="match status" value="1"/>
</dbReference>
<feature type="transmembrane region" description="Helical" evidence="6">
    <location>
        <begin position="274"/>
        <end position="293"/>
    </location>
</feature>
<evidence type="ECO:0000256" key="2">
    <source>
        <dbReference type="ARBA" id="ARBA00009172"/>
    </source>
</evidence>
<evidence type="ECO:0000313" key="7">
    <source>
        <dbReference type="EMBL" id="RMZ96116.1"/>
    </source>
</evidence>
<comment type="subcellular location">
    <subcellularLocation>
        <location evidence="1">Membrane</location>
        <topology evidence="1">Multi-pass membrane protein</topology>
    </subcellularLocation>
</comment>
<keyword evidence="8" id="KW-1185">Reference proteome</keyword>
<dbReference type="EMBL" id="REGN01012305">
    <property type="protein sequence ID" value="RMZ96116.1"/>
    <property type="molecule type" value="Genomic_DNA"/>
</dbReference>
<feature type="transmembrane region" description="Helical" evidence="6">
    <location>
        <begin position="80"/>
        <end position="98"/>
    </location>
</feature>
<evidence type="ECO:0000256" key="1">
    <source>
        <dbReference type="ARBA" id="ARBA00004141"/>
    </source>
</evidence>
<keyword evidence="3 6" id="KW-0812">Transmembrane</keyword>
<evidence type="ECO:0000256" key="4">
    <source>
        <dbReference type="ARBA" id="ARBA00022989"/>
    </source>
</evidence>
<feature type="transmembrane region" description="Helical" evidence="6">
    <location>
        <begin position="308"/>
        <end position="326"/>
    </location>
</feature>
<feature type="transmembrane region" description="Helical" evidence="6">
    <location>
        <begin position="55"/>
        <end position="73"/>
    </location>
</feature>
<evidence type="ECO:0000256" key="6">
    <source>
        <dbReference type="SAM" id="Phobius"/>
    </source>
</evidence>
<reference evidence="7 8" key="1">
    <citation type="journal article" date="2018" name="Sci. Rep.">
        <title>Genomic signatures of local adaptation to the degree of environmental predictability in rotifers.</title>
        <authorList>
            <person name="Franch-Gras L."/>
            <person name="Hahn C."/>
            <person name="Garcia-Roger E.M."/>
            <person name="Carmona M.J."/>
            <person name="Serra M."/>
            <person name="Gomez A."/>
        </authorList>
    </citation>
    <scope>NUCLEOTIDE SEQUENCE [LARGE SCALE GENOMIC DNA]</scope>
    <source>
        <strain evidence="7">HYR1</strain>
    </source>
</reference>
<evidence type="ECO:0000256" key="5">
    <source>
        <dbReference type="ARBA" id="ARBA00023136"/>
    </source>
</evidence>
<dbReference type="PANTHER" id="PTHR19444">
    <property type="entry name" value="UNC-93 RELATED"/>
    <property type="match status" value="1"/>
</dbReference>
<name>A0A3M7PAK1_BRAPC</name>
<protein>
    <submittedName>
        <fullName evidence="7">UNC93</fullName>
    </submittedName>
</protein>
<feature type="transmembrane region" description="Helical" evidence="6">
    <location>
        <begin position="210"/>
        <end position="232"/>
    </location>
</feature>
<feature type="transmembrane region" description="Helical" evidence="6">
    <location>
        <begin position="20"/>
        <end position="43"/>
    </location>
</feature>
<feature type="transmembrane region" description="Helical" evidence="6">
    <location>
        <begin position="403"/>
        <end position="422"/>
    </location>
</feature>
<organism evidence="7 8">
    <name type="scientific">Brachionus plicatilis</name>
    <name type="common">Marine rotifer</name>
    <name type="synonym">Brachionus muelleri</name>
    <dbReference type="NCBI Taxonomy" id="10195"/>
    <lineage>
        <taxon>Eukaryota</taxon>
        <taxon>Metazoa</taxon>
        <taxon>Spiralia</taxon>
        <taxon>Gnathifera</taxon>
        <taxon>Rotifera</taxon>
        <taxon>Eurotatoria</taxon>
        <taxon>Monogononta</taxon>
        <taxon>Pseudotrocha</taxon>
        <taxon>Ploima</taxon>
        <taxon>Brachionidae</taxon>
        <taxon>Brachionus</taxon>
    </lineage>
</organism>
<dbReference type="GO" id="GO:0016020">
    <property type="term" value="C:membrane"/>
    <property type="evidence" value="ECO:0007669"/>
    <property type="project" value="UniProtKB-SubCell"/>
</dbReference>
<accession>A0A3M7PAK1</accession>
<keyword evidence="5 6" id="KW-0472">Membrane</keyword>
<feature type="transmembrane region" description="Helical" evidence="6">
    <location>
        <begin position="363"/>
        <end position="382"/>
    </location>
</feature>
<keyword evidence="4 6" id="KW-1133">Transmembrane helix</keyword>
<dbReference type="OrthoDB" id="78663at2759"/>
<sequence length="458" mass="51575">MFFQKCLRLNEKQTVYKNFIAFNICFILIFASFDVIAMISSVLNQDGSLGNGSQAIVYLVQFLTGLVWPQVIIELIGFKFTLMLAQTCYLVFFIANTFPAWSTLIPGSILSGFANSLSWTTLGIYFTVLSKKYSLIKNVTFMHAQTLLFGTFGSIFFFNYVLGAIWIGTILKLKDLPVNSTFNYASSCGVNNCPGTKLPESASKPSVSSVYGLCATINGACILSILIAFFFVDDLKYDENMNKIERGKIGIQKIIFKFKNEFQNLFDLFKQLKIWLLMPIAVFLGYELTFMWFEFHRSFVSCLKNVNFIGWVSITFGLAASLFSLISGRLVKYIGLQTTIVLMLMKSLILQVFMLSWTPNPDSGIYIIFLMALSLAFTDCLATSQVRAIFGIFFPSNPSAYSAAIIFETIGLVLGSVLSVYFCTQIKIFVFIAITISGIFSYIYLEIRHNFKAKDEKF</sequence>
<comment type="caution">
    <text evidence="7">The sequence shown here is derived from an EMBL/GenBank/DDBJ whole genome shotgun (WGS) entry which is preliminary data.</text>
</comment>
<dbReference type="Proteomes" id="UP000276133">
    <property type="component" value="Unassembled WGS sequence"/>
</dbReference>
<feature type="transmembrane region" description="Helical" evidence="6">
    <location>
        <begin position="104"/>
        <end position="126"/>
    </location>
</feature>